<protein>
    <submittedName>
        <fullName evidence="2">FkbM family methyltransferase</fullName>
    </submittedName>
</protein>
<dbReference type="GO" id="GO:0032259">
    <property type="term" value="P:methylation"/>
    <property type="evidence" value="ECO:0007669"/>
    <property type="project" value="UniProtKB-KW"/>
</dbReference>
<keyword evidence="2" id="KW-0489">Methyltransferase</keyword>
<dbReference type="GO" id="GO:0008168">
    <property type="term" value="F:methyltransferase activity"/>
    <property type="evidence" value="ECO:0007669"/>
    <property type="project" value="UniProtKB-KW"/>
</dbReference>
<dbReference type="Gene3D" id="3.40.50.150">
    <property type="entry name" value="Vaccinia Virus protein VP39"/>
    <property type="match status" value="1"/>
</dbReference>
<reference evidence="3" key="1">
    <citation type="submission" date="2020-01" db="EMBL/GenBank/DDBJ databases">
        <title>Sphingomonas sp. strain CSW-10.</title>
        <authorList>
            <person name="Chen W.-M."/>
        </authorList>
    </citation>
    <scope>NUCLEOTIDE SEQUENCE [LARGE SCALE GENOMIC DNA]</scope>
    <source>
        <strain evidence="3">CCP-1</strain>
    </source>
</reference>
<gene>
    <name evidence="2" type="ORF">GU920_15440</name>
</gene>
<evidence type="ECO:0000313" key="2">
    <source>
        <dbReference type="EMBL" id="NBE08934.1"/>
    </source>
</evidence>
<dbReference type="SUPFAM" id="SSF53335">
    <property type="entry name" value="S-adenosyl-L-methionine-dependent methyltransferases"/>
    <property type="match status" value="1"/>
</dbReference>
<dbReference type="PANTHER" id="PTHR34203:SF15">
    <property type="entry name" value="SLL1173 PROTEIN"/>
    <property type="match status" value="1"/>
</dbReference>
<name>A0ABW9Y8S8_9RHOB</name>
<keyword evidence="3" id="KW-1185">Reference proteome</keyword>
<dbReference type="PANTHER" id="PTHR34203">
    <property type="entry name" value="METHYLTRANSFERASE, FKBM FAMILY PROTEIN"/>
    <property type="match status" value="1"/>
</dbReference>
<dbReference type="InterPro" id="IPR052514">
    <property type="entry name" value="SAM-dependent_MTase"/>
</dbReference>
<dbReference type="Pfam" id="PF05050">
    <property type="entry name" value="Methyltransf_21"/>
    <property type="match status" value="1"/>
</dbReference>
<evidence type="ECO:0000259" key="1">
    <source>
        <dbReference type="Pfam" id="PF05050"/>
    </source>
</evidence>
<dbReference type="EMBL" id="JAAATW010000003">
    <property type="protein sequence ID" value="NBE08934.1"/>
    <property type="molecule type" value="Genomic_DNA"/>
</dbReference>
<comment type="caution">
    <text evidence="2">The sequence shown here is derived from an EMBL/GenBank/DDBJ whole genome shotgun (WGS) entry which is preliminary data.</text>
</comment>
<organism evidence="2 3">
    <name type="scientific">Paragemmobacter ruber</name>
    <dbReference type="NCBI Taxonomy" id="1985673"/>
    <lineage>
        <taxon>Bacteria</taxon>
        <taxon>Pseudomonadati</taxon>
        <taxon>Pseudomonadota</taxon>
        <taxon>Alphaproteobacteria</taxon>
        <taxon>Rhodobacterales</taxon>
        <taxon>Paracoccaceae</taxon>
        <taxon>Paragemmobacter</taxon>
    </lineage>
</organism>
<dbReference type="NCBIfam" id="TIGR01444">
    <property type="entry name" value="fkbM_fam"/>
    <property type="match status" value="1"/>
</dbReference>
<dbReference type="Proteomes" id="UP001517376">
    <property type="component" value="Unassembled WGS sequence"/>
</dbReference>
<evidence type="ECO:0000313" key="3">
    <source>
        <dbReference type="Proteomes" id="UP001517376"/>
    </source>
</evidence>
<feature type="domain" description="Methyltransferase FkbM" evidence="1">
    <location>
        <begin position="74"/>
        <end position="219"/>
    </location>
</feature>
<dbReference type="RefSeq" id="WP_161767955.1">
    <property type="nucleotide sequence ID" value="NZ_JAAATW010000003.1"/>
</dbReference>
<dbReference type="InterPro" id="IPR029063">
    <property type="entry name" value="SAM-dependent_MTases_sf"/>
</dbReference>
<keyword evidence="2" id="KW-0808">Transferase</keyword>
<proteinExistence type="predicted"/>
<sequence>MRPTNADGSTADGGLCQSLPGITVRNVIWGEPIFFNVTNPRDAIQKHHRAGRFYEEEELEIIRAACPPGAVFADIGANIGNHSLYVAKFLYPKKVICFEPNPVAIQHLRANLGLNGVLGICDLSHLGYGLSDVAAEGLHIDAPSRNLGGGRMVEGAGELRVVCGDELLHGEAPTFLKIDVEGMEIRVLKGLVETIAAHKPTIFIEVDNENREAFLAWVETNGYSVKSRYRRYRANENFLIIPRRSKRRKDASADQPADKP</sequence>
<accession>A0ABW9Y8S8</accession>
<dbReference type="InterPro" id="IPR006342">
    <property type="entry name" value="FkbM_mtfrase"/>
</dbReference>